<keyword evidence="2" id="KW-0812">Transmembrane</keyword>
<accession>A0ABS6K6D3</accession>
<sequence>MAARYKTNRIFTDKLWQKDCPVLMEKGAFLYDTVKQLHLLQFKFCNLQSKVIESVHIEIEFPKTDHDVSAVPINYRYQEIHAAFHDRFGIQSPIYVIKKEVNEFQLTVKSVHFQDGSIWTGASPLIPLAAPDYLTSLGEYQETFIQEVHKMKDLNCMNLPTDREEFWYCACGTVNGKDETHCINCSIPKEAIFQLRDPDFLKARKQEADARQKLLEAEQEAERLKNLQTELENKKKRKKVLLRITAVCCSLVLLFGIGLLSVKVFYPEYRYDKAVSYMENRNYDNALQVFESLGDYKDSSKKLLETKYAYAGVLAENKDYDGALAYYNELNDSMDVGEEIDLVRYQLANDCVENGRYSDALKIYQDLADYKDCAKRIPETKYLLASASMESKDYTTAYRLYTELGDYKDVPERITEAKYLLANASIESKDYTTAYQLYTELGDYKDVPERITEAKYHYAGVLVDRGDYQEAVDLYKEIYNYKDSADLQKIANFKKAQKFFDQENYSECLFTLQKMFNSLKDIDGATELYNECKNKLWRQ</sequence>
<dbReference type="EMBL" id="JAHQCX010000004">
    <property type="protein sequence ID" value="MBU9726070.1"/>
    <property type="molecule type" value="Genomic_DNA"/>
</dbReference>
<dbReference type="PANTHER" id="PTHR37423">
    <property type="entry name" value="SOLUBLE LYTIC MUREIN TRANSGLYCOSYLASE-RELATED"/>
    <property type="match status" value="1"/>
</dbReference>
<evidence type="ECO:0000313" key="3">
    <source>
        <dbReference type="EMBL" id="MBU9726070.1"/>
    </source>
</evidence>
<dbReference type="Proteomes" id="UP001314681">
    <property type="component" value="Unassembled WGS sequence"/>
</dbReference>
<name>A0ABS6K6D3_9FIRM</name>
<organism evidence="3 4">
    <name type="scientific">Diplocloster modestus</name>
    <dbReference type="NCBI Taxonomy" id="2850322"/>
    <lineage>
        <taxon>Bacteria</taxon>
        <taxon>Bacillati</taxon>
        <taxon>Bacillota</taxon>
        <taxon>Clostridia</taxon>
        <taxon>Lachnospirales</taxon>
        <taxon>Lachnospiraceae</taxon>
        <taxon>Diplocloster</taxon>
    </lineage>
</organism>
<dbReference type="Pfam" id="PF13432">
    <property type="entry name" value="TPR_16"/>
    <property type="match status" value="1"/>
</dbReference>
<evidence type="ECO:0000313" key="4">
    <source>
        <dbReference type="Proteomes" id="UP001314681"/>
    </source>
</evidence>
<comment type="caution">
    <text evidence="3">The sequence shown here is derived from an EMBL/GenBank/DDBJ whole genome shotgun (WGS) entry which is preliminary data.</text>
</comment>
<evidence type="ECO:0000256" key="2">
    <source>
        <dbReference type="SAM" id="Phobius"/>
    </source>
</evidence>
<dbReference type="InterPro" id="IPR011990">
    <property type="entry name" value="TPR-like_helical_dom_sf"/>
</dbReference>
<proteinExistence type="predicted"/>
<gene>
    <name evidence="3" type="ORF">KTH90_08590</name>
</gene>
<keyword evidence="1" id="KW-0175">Coiled coil</keyword>
<dbReference type="PANTHER" id="PTHR37423:SF2">
    <property type="entry name" value="MEMBRANE-BOUND LYTIC MUREIN TRANSGLYCOSYLASE C"/>
    <property type="match status" value="1"/>
</dbReference>
<dbReference type="RefSeq" id="WP_158350290.1">
    <property type="nucleotide sequence ID" value="NZ_JAHQCX010000004.1"/>
</dbReference>
<evidence type="ECO:0000256" key="1">
    <source>
        <dbReference type="SAM" id="Coils"/>
    </source>
</evidence>
<feature type="transmembrane region" description="Helical" evidence="2">
    <location>
        <begin position="240"/>
        <end position="266"/>
    </location>
</feature>
<reference evidence="3 4" key="1">
    <citation type="submission" date="2021-06" db="EMBL/GenBank/DDBJ databases">
        <title>Description of novel taxa of the family Lachnospiraceae.</title>
        <authorList>
            <person name="Chaplin A.V."/>
            <person name="Sokolova S.R."/>
            <person name="Pikina A.P."/>
            <person name="Korzhanova M."/>
            <person name="Belova V."/>
            <person name="Korostin D."/>
            <person name="Efimov B.A."/>
        </authorList>
    </citation>
    <scope>NUCLEOTIDE SEQUENCE [LARGE SCALE GENOMIC DNA]</scope>
    <source>
        <strain evidence="3 4">ASD4241</strain>
    </source>
</reference>
<dbReference type="SUPFAM" id="SSF81901">
    <property type="entry name" value="HCP-like"/>
    <property type="match status" value="1"/>
</dbReference>
<keyword evidence="2" id="KW-0472">Membrane</keyword>
<keyword evidence="2" id="KW-1133">Transmembrane helix</keyword>
<keyword evidence="4" id="KW-1185">Reference proteome</keyword>
<dbReference type="Gene3D" id="1.25.40.10">
    <property type="entry name" value="Tetratricopeptide repeat domain"/>
    <property type="match status" value="2"/>
</dbReference>
<feature type="coiled-coil region" evidence="1">
    <location>
        <begin position="200"/>
        <end position="244"/>
    </location>
</feature>
<protein>
    <submittedName>
        <fullName evidence="3">Tetratricopeptide repeat protein</fullName>
    </submittedName>
</protein>